<evidence type="ECO:0000256" key="1">
    <source>
        <dbReference type="SAM" id="Phobius"/>
    </source>
</evidence>
<dbReference type="Proteomes" id="UP000033999">
    <property type="component" value="Unassembled WGS sequence"/>
</dbReference>
<keyword evidence="1" id="KW-1133">Transmembrane helix</keyword>
<feature type="transmembrane region" description="Helical" evidence="1">
    <location>
        <begin position="15"/>
        <end position="36"/>
    </location>
</feature>
<reference evidence="2 3" key="1">
    <citation type="journal article" date="2015" name="Nature">
        <title>rRNA introns, odd ribosomes, and small enigmatic genomes across a large radiation of phyla.</title>
        <authorList>
            <person name="Brown C.T."/>
            <person name="Hug L.A."/>
            <person name="Thomas B.C."/>
            <person name="Sharon I."/>
            <person name="Castelle C.J."/>
            <person name="Singh A."/>
            <person name="Wilkins M.J."/>
            <person name="Williams K.H."/>
            <person name="Banfield J.F."/>
        </authorList>
    </citation>
    <scope>NUCLEOTIDE SEQUENCE [LARGE SCALE GENOMIC DNA]</scope>
</reference>
<gene>
    <name evidence="2" type="ORF">UX10_C0002G0038</name>
</gene>
<sequence length="44" mass="4520">AGGNEEKTGEAKKRIMAGVIGLAIILSAYAIAKFVIDSLVKATT</sequence>
<proteinExistence type="predicted"/>
<name>A0A0G1MIY1_9BACT</name>
<protein>
    <submittedName>
        <fullName evidence="2">Uncharacterized protein</fullName>
    </submittedName>
</protein>
<dbReference type="EMBL" id="LCKX01000002">
    <property type="protein sequence ID" value="KKU08129.1"/>
    <property type="molecule type" value="Genomic_DNA"/>
</dbReference>
<accession>A0A0G1MIY1</accession>
<dbReference type="AlphaFoldDB" id="A0A0G1MIY1"/>
<organism evidence="2 3">
    <name type="scientific">Candidatus Magasanikbacteria bacterium GW2011_GWA2_45_39</name>
    <dbReference type="NCBI Taxonomy" id="1619041"/>
    <lineage>
        <taxon>Bacteria</taxon>
        <taxon>Candidatus Magasanikiibacteriota</taxon>
    </lineage>
</organism>
<feature type="non-terminal residue" evidence="2">
    <location>
        <position position="1"/>
    </location>
</feature>
<evidence type="ECO:0000313" key="3">
    <source>
        <dbReference type="Proteomes" id="UP000033999"/>
    </source>
</evidence>
<keyword evidence="1" id="KW-0812">Transmembrane</keyword>
<comment type="caution">
    <text evidence="2">The sequence shown here is derived from an EMBL/GenBank/DDBJ whole genome shotgun (WGS) entry which is preliminary data.</text>
</comment>
<keyword evidence="1" id="KW-0472">Membrane</keyword>
<evidence type="ECO:0000313" key="2">
    <source>
        <dbReference type="EMBL" id="KKU08129.1"/>
    </source>
</evidence>